<accession>A0A1F7IGX0</accession>
<dbReference type="SUPFAM" id="SSF55729">
    <property type="entry name" value="Acyl-CoA N-acyltransferases (Nat)"/>
    <property type="match status" value="1"/>
</dbReference>
<sequence>MKVIYRKIKNMNDFIDAIRLRTDVFLIEQKCPPGWEPDELDKVATHLVATIDNKIIATIRLREEPKNIAKLERLVVNKNYRKRGIGSSLVNYAVKQAKRKGFKRIWLQGQKRVYRTFEKVGFKIISQEYDLFNLGIPHIDMELLLK</sequence>
<evidence type="ECO:0000313" key="2">
    <source>
        <dbReference type="EMBL" id="OGK42599.1"/>
    </source>
</evidence>
<dbReference type="Pfam" id="PF00583">
    <property type="entry name" value="Acetyltransf_1"/>
    <property type="match status" value="1"/>
</dbReference>
<dbReference type="EMBL" id="MGAG01000001">
    <property type="protein sequence ID" value="OGK42599.1"/>
    <property type="molecule type" value="Genomic_DNA"/>
</dbReference>
<dbReference type="PANTHER" id="PTHR13355">
    <property type="entry name" value="GLUCOSAMINE 6-PHOSPHATE N-ACETYLTRANSFERASE"/>
    <property type="match status" value="1"/>
</dbReference>
<dbReference type="PROSITE" id="PS51186">
    <property type="entry name" value="GNAT"/>
    <property type="match status" value="1"/>
</dbReference>
<dbReference type="GO" id="GO:0004343">
    <property type="term" value="F:glucosamine 6-phosphate N-acetyltransferase activity"/>
    <property type="evidence" value="ECO:0007669"/>
    <property type="project" value="TreeGrafter"/>
</dbReference>
<dbReference type="CDD" id="cd04301">
    <property type="entry name" value="NAT_SF"/>
    <property type="match status" value="1"/>
</dbReference>
<dbReference type="STRING" id="1802056.A2954_06240"/>
<dbReference type="PANTHER" id="PTHR13355:SF11">
    <property type="entry name" value="GLUCOSAMINE 6-PHOSPHATE N-ACETYLTRANSFERASE"/>
    <property type="match status" value="1"/>
</dbReference>
<dbReference type="Gene3D" id="3.40.630.30">
    <property type="match status" value="1"/>
</dbReference>
<feature type="domain" description="N-acetyltransferase" evidence="1">
    <location>
        <begin position="3"/>
        <end position="146"/>
    </location>
</feature>
<organism evidence="2 3">
    <name type="scientific">Candidatus Roizmanbacteria bacterium RIFCSPLOWO2_01_FULL_37_12</name>
    <dbReference type="NCBI Taxonomy" id="1802056"/>
    <lineage>
        <taxon>Bacteria</taxon>
        <taxon>Candidatus Roizmaniibacteriota</taxon>
    </lineage>
</organism>
<proteinExistence type="predicted"/>
<protein>
    <recommendedName>
        <fullName evidence="1">N-acetyltransferase domain-containing protein</fullName>
    </recommendedName>
</protein>
<dbReference type="AlphaFoldDB" id="A0A1F7IGX0"/>
<dbReference type="InterPro" id="IPR039143">
    <property type="entry name" value="GNPNAT1-like"/>
</dbReference>
<reference evidence="2 3" key="1">
    <citation type="journal article" date="2016" name="Nat. Commun.">
        <title>Thousands of microbial genomes shed light on interconnected biogeochemical processes in an aquifer system.</title>
        <authorList>
            <person name="Anantharaman K."/>
            <person name="Brown C.T."/>
            <person name="Hug L.A."/>
            <person name="Sharon I."/>
            <person name="Castelle C.J."/>
            <person name="Probst A.J."/>
            <person name="Thomas B.C."/>
            <person name="Singh A."/>
            <person name="Wilkins M.J."/>
            <person name="Karaoz U."/>
            <person name="Brodie E.L."/>
            <person name="Williams K.H."/>
            <person name="Hubbard S.S."/>
            <person name="Banfield J.F."/>
        </authorList>
    </citation>
    <scope>NUCLEOTIDE SEQUENCE [LARGE SCALE GENOMIC DNA]</scope>
</reference>
<dbReference type="InterPro" id="IPR000182">
    <property type="entry name" value="GNAT_dom"/>
</dbReference>
<evidence type="ECO:0000313" key="3">
    <source>
        <dbReference type="Proteomes" id="UP000177698"/>
    </source>
</evidence>
<comment type="caution">
    <text evidence="2">The sequence shown here is derived from an EMBL/GenBank/DDBJ whole genome shotgun (WGS) entry which is preliminary data.</text>
</comment>
<gene>
    <name evidence="2" type="ORF">A2954_06240</name>
</gene>
<dbReference type="Proteomes" id="UP000177698">
    <property type="component" value="Unassembled WGS sequence"/>
</dbReference>
<dbReference type="InterPro" id="IPR016181">
    <property type="entry name" value="Acyl_CoA_acyltransferase"/>
</dbReference>
<evidence type="ECO:0000259" key="1">
    <source>
        <dbReference type="PROSITE" id="PS51186"/>
    </source>
</evidence>
<name>A0A1F7IGX0_9BACT</name>